<keyword evidence="1" id="KW-0732">Signal</keyword>
<dbReference type="SUPFAM" id="SSF159501">
    <property type="entry name" value="EreA/ChaN-like"/>
    <property type="match status" value="1"/>
</dbReference>
<name>W2UKW5_9FLAO</name>
<dbReference type="AlphaFoldDB" id="W2UKW5"/>
<dbReference type="PATRIC" id="fig|1286632.3.peg.2583"/>
<dbReference type="RefSeq" id="WP_051413552.1">
    <property type="nucleotide sequence ID" value="NZ_AYXY01000023.1"/>
</dbReference>
<dbReference type="CDD" id="cd14728">
    <property type="entry name" value="Ere-like"/>
    <property type="match status" value="1"/>
</dbReference>
<sequence>MTAIFKNAFLFLLILFYKLDAQAQNPELEKHNLDFEILDKGAVKGWEDFGRGLYKIGIDSIVTQKGKYATTIEFDKDSTGFRAWSYAIPARYNGSKIKLTGYIKTQNVTEGWAGLWMRVDPKVGFNNMKKQGVTGTTDWEKYEIEFNYNPLKAEKIFVGGLLVGKGKMWIDNLEVTIDGKKLENLKFFDKPQLTKEVQEDLYKRIKKNRERVDLTSVKKLNKSLESLIELVGDKKIVAIGEDTHGTSEYYKLREAITKKLIMEKGFNVVILENPYDDIEILTDEIHNKNLDSLMRKHLFSIYQTQEMKSFLAWYKEEGFRYNVEFKGCDDSFWVLNEILTDELLKLNNPQLIEMYHDFSEKVTLSIEEYLDKYPEKRKLPKNNYELNKEAYNDILAIEEYLIEQKLYSERLKELLLNAKTTYINYKNVIDEIPIQSRDEMMAERIKFLGTKPDTKIIVWAHNAHISNSVIIDNEIGIMGRNLKQFFKDDYHSIGMSSLNGTYSFIEEKFINGDHKFNDRLIKGYLSNQPKITWETIFGDQVNDAYCFQTNNINMHEDIRGVLKLVGYRKESEKDYYQLSPFKMFDTIIFIRTTEATTPLFPDNF</sequence>
<evidence type="ECO:0000313" key="2">
    <source>
        <dbReference type="EMBL" id="ETN94648.1"/>
    </source>
</evidence>
<dbReference type="Gene3D" id="1.20.1440.30">
    <property type="entry name" value="Biosynthetic Protein domain"/>
    <property type="match status" value="1"/>
</dbReference>
<dbReference type="Gene3D" id="3.30.1870.10">
    <property type="entry name" value="EreA-like, domain 2"/>
    <property type="match status" value="1"/>
</dbReference>
<dbReference type="eggNOG" id="COG2312">
    <property type="taxonomic scope" value="Bacteria"/>
</dbReference>
<dbReference type="GO" id="GO:0046677">
    <property type="term" value="P:response to antibiotic"/>
    <property type="evidence" value="ECO:0007669"/>
    <property type="project" value="InterPro"/>
</dbReference>
<evidence type="ECO:0008006" key="4">
    <source>
        <dbReference type="Google" id="ProtNLM"/>
    </source>
</evidence>
<comment type="caution">
    <text evidence="2">The sequence shown here is derived from an EMBL/GenBank/DDBJ whole genome shotgun (WGS) entry which is preliminary data.</text>
</comment>
<dbReference type="InterPro" id="IPR007815">
    <property type="entry name" value="Emycin_Estase"/>
</dbReference>
<dbReference type="PANTHER" id="PTHR31299">
    <property type="entry name" value="ESTERASE, PUTATIVE (AFU_ORTHOLOGUE AFUA_1G05850)-RELATED"/>
    <property type="match status" value="1"/>
</dbReference>
<reference evidence="3" key="1">
    <citation type="submission" date="2013-11" db="EMBL/GenBank/DDBJ databases">
        <title>Draft genome sequence from a member of Zhouia, isolated tidal flat.</title>
        <authorList>
            <person name="Jin H."/>
            <person name="Jeon C.O."/>
        </authorList>
    </citation>
    <scope>NUCLEOTIDE SEQUENCE [LARGE SCALE GENOMIC DNA]</scope>
    <source>
        <strain evidence="3">AD3</strain>
    </source>
</reference>
<protein>
    <recommendedName>
        <fullName evidence="4">Erythromycin esterase</fullName>
    </recommendedName>
</protein>
<reference evidence="2 3" key="2">
    <citation type="journal article" date="2016" name="Genome Announc.">
        <title>Draft Genome Sequence of Zhouia amylolytica AD3, Isolated from Tidal Flat Sediment.</title>
        <authorList>
            <person name="Jia B."/>
            <person name="Jin H.M."/>
            <person name="Lee H.J."/>
            <person name="Jeon C.O."/>
        </authorList>
    </citation>
    <scope>NUCLEOTIDE SEQUENCE [LARGE SCALE GENOMIC DNA]</scope>
    <source>
        <strain evidence="2 3">AD3</strain>
    </source>
</reference>
<dbReference type="EMBL" id="AYXY01000023">
    <property type="protein sequence ID" value="ETN94648.1"/>
    <property type="molecule type" value="Genomic_DNA"/>
</dbReference>
<accession>W2UKW5</accession>
<dbReference type="Gene3D" id="2.60.120.260">
    <property type="entry name" value="Galactose-binding domain-like"/>
    <property type="match status" value="1"/>
</dbReference>
<dbReference type="InterPro" id="IPR052036">
    <property type="entry name" value="Hydrolase/PRTase-associated"/>
</dbReference>
<dbReference type="Pfam" id="PF05139">
    <property type="entry name" value="Erythro_esteras"/>
    <property type="match status" value="1"/>
</dbReference>
<proteinExistence type="predicted"/>
<evidence type="ECO:0000313" key="3">
    <source>
        <dbReference type="Proteomes" id="UP000018850"/>
    </source>
</evidence>
<keyword evidence="3" id="KW-1185">Reference proteome</keyword>
<dbReference type="Gene3D" id="3.40.1660.10">
    <property type="entry name" value="EreA-like (biosynthetic domain)"/>
    <property type="match status" value="1"/>
</dbReference>
<feature type="chain" id="PRO_5004827325" description="Erythromycin esterase" evidence="1">
    <location>
        <begin position="24"/>
        <end position="604"/>
    </location>
</feature>
<evidence type="ECO:0000256" key="1">
    <source>
        <dbReference type="SAM" id="SignalP"/>
    </source>
</evidence>
<dbReference type="Proteomes" id="UP000018850">
    <property type="component" value="Unassembled WGS sequence"/>
</dbReference>
<dbReference type="PANTHER" id="PTHR31299:SF0">
    <property type="entry name" value="ESTERASE, PUTATIVE (AFU_ORTHOLOGUE AFUA_1G05850)-RELATED"/>
    <property type="match status" value="1"/>
</dbReference>
<feature type="signal peptide" evidence="1">
    <location>
        <begin position="1"/>
        <end position="23"/>
    </location>
</feature>
<gene>
    <name evidence="2" type="ORF">P278_25910</name>
</gene>
<organism evidence="2 3">
    <name type="scientific">Zhouia amylolytica AD3</name>
    <dbReference type="NCBI Taxonomy" id="1286632"/>
    <lineage>
        <taxon>Bacteria</taxon>
        <taxon>Pseudomonadati</taxon>
        <taxon>Bacteroidota</taxon>
        <taxon>Flavobacteriia</taxon>
        <taxon>Flavobacteriales</taxon>
        <taxon>Flavobacteriaceae</taxon>
        <taxon>Zhouia</taxon>
    </lineage>
</organism>